<keyword evidence="6" id="KW-1185">Reference proteome</keyword>
<dbReference type="EMBL" id="PRDG01000002">
    <property type="protein sequence ID" value="MBP2622941.1"/>
    <property type="molecule type" value="Genomic_DNA"/>
</dbReference>
<evidence type="ECO:0000256" key="1">
    <source>
        <dbReference type="ARBA" id="ARBA00022723"/>
    </source>
</evidence>
<dbReference type="Pfam" id="PF05495">
    <property type="entry name" value="zf-CHY"/>
    <property type="match status" value="1"/>
</dbReference>
<organism evidence="5 6">
    <name type="scientific">Streptococcus oricebi</name>
    <dbReference type="NCBI Taxonomy" id="1547447"/>
    <lineage>
        <taxon>Bacteria</taxon>
        <taxon>Bacillati</taxon>
        <taxon>Bacillota</taxon>
        <taxon>Bacilli</taxon>
        <taxon>Lactobacillales</taxon>
        <taxon>Streptococcaceae</taxon>
        <taxon>Streptococcus</taxon>
    </lineage>
</organism>
<keyword evidence="3" id="KW-0862">Zinc</keyword>
<protein>
    <recommendedName>
        <fullName evidence="4">CHY-type domain-containing protein</fullName>
    </recommendedName>
</protein>
<evidence type="ECO:0000259" key="4">
    <source>
        <dbReference type="PROSITE" id="PS51266"/>
    </source>
</evidence>
<evidence type="ECO:0000256" key="3">
    <source>
        <dbReference type="ARBA" id="ARBA00022833"/>
    </source>
</evidence>
<accession>A0ABS5B2N2</accession>
<name>A0ABS5B2N2_9STRE</name>
<dbReference type="PROSITE" id="PS51266">
    <property type="entry name" value="ZF_CHY"/>
    <property type="match status" value="1"/>
</dbReference>
<dbReference type="RefSeq" id="WP_209627335.1">
    <property type="nucleotide sequence ID" value="NZ_PRDG01000002.1"/>
</dbReference>
<dbReference type="InterPro" id="IPR016694">
    <property type="entry name" value="UCP017292"/>
</dbReference>
<dbReference type="PIRSF" id="PIRSF017292">
    <property type="entry name" value="UCP017292_Znf_CHY"/>
    <property type="match status" value="1"/>
</dbReference>
<keyword evidence="2" id="KW-0863">Zinc-finger</keyword>
<sequence length="104" mass="12195">MMRVFGLEIDEETRCLHYHSDLDIVALKCWACQDYFSCYQCHDSLRDHHFVAYPSKQKSDKVVLCGACKSELTISLYRGQLSCPNCKRAFNPACKNHYDLYFRD</sequence>
<keyword evidence="1" id="KW-0479">Metal-binding</keyword>
<feature type="domain" description="CHY-type" evidence="4">
    <location>
        <begin position="8"/>
        <end position="88"/>
    </location>
</feature>
<gene>
    <name evidence="5" type="ORF">C4K46_03200</name>
</gene>
<evidence type="ECO:0000256" key="2">
    <source>
        <dbReference type="ARBA" id="ARBA00022771"/>
    </source>
</evidence>
<evidence type="ECO:0000313" key="5">
    <source>
        <dbReference type="EMBL" id="MBP2622941.1"/>
    </source>
</evidence>
<proteinExistence type="predicted"/>
<comment type="caution">
    <text evidence="5">The sequence shown here is derived from an EMBL/GenBank/DDBJ whole genome shotgun (WGS) entry which is preliminary data.</text>
</comment>
<dbReference type="InterPro" id="IPR037274">
    <property type="entry name" value="Znf_CHY_sf"/>
</dbReference>
<dbReference type="Proteomes" id="UP001519296">
    <property type="component" value="Unassembled WGS sequence"/>
</dbReference>
<dbReference type="InterPro" id="IPR008913">
    <property type="entry name" value="Znf_CHY"/>
</dbReference>
<evidence type="ECO:0000313" key="6">
    <source>
        <dbReference type="Proteomes" id="UP001519296"/>
    </source>
</evidence>
<dbReference type="SUPFAM" id="SSF161219">
    <property type="entry name" value="CHY zinc finger-like"/>
    <property type="match status" value="1"/>
</dbReference>
<reference evidence="5 6" key="1">
    <citation type="submission" date="2018-02" db="EMBL/GenBank/DDBJ databases">
        <title>Draft genome sequence of Streptococcus oricebi CCUG 70868T type strain.</title>
        <authorList>
            <person name="Mendez V."/>
            <person name="Salva-Serra F."/>
            <person name="Jaen-Luchoro D."/>
            <person name="Gonzales-Siles L."/>
            <person name="Karlsson R."/>
            <person name="Engstrom-Jakobsson H."/>
            <person name="Busquets A."/>
            <person name="Gomila M."/>
            <person name="Pineiro-Iglesias B."/>
            <person name="Bennasar-Figueras A."/>
            <person name="Seeger M."/>
            <person name="Moore E."/>
        </authorList>
    </citation>
    <scope>NUCLEOTIDE SEQUENCE [LARGE SCALE GENOMIC DNA]</scope>
    <source>
        <strain evidence="5 6">CCUG 70868</strain>
    </source>
</reference>